<reference evidence="1 2" key="1">
    <citation type="journal article" date="2010" name="PLoS Genet.">
        <title>De novo assembly of a 40 Mb eukaryotic genome from short sequence reads: Sordaria macrospora, a model organism for fungal morphogenesis.</title>
        <authorList>
            <person name="Nowrousian M."/>
            <person name="Stajich J."/>
            <person name="Chu M."/>
            <person name="Engh I."/>
            <person name="Espagne E."/>
            <person name="Halliday K."/>
            <person name="Kamerewerd J."/>
            <person name="Kempken F."/>
            <person name="Knab B."/>
            <person name="Kuo H.C."/>
            <person name="Osiewacz H.D."/>
            <person name="Poeggeler S."/>
            <person name="Read N."/>
            <person name="Seiler S."/>
            <person name="Smith K."/>
            <person name="Zickler D."/>
            <person name="Kueck U."/>
            <person name="Freitag M."/>
        </authorList>
    </citation>
    <scope>NUCLEOTIDE SEQUENCE [LARGE SCALE GENOMIC DNA]</scope>
    <source>
        <strain evidence="2">ATCC MYA-333 / DSM 997 / K(L3346) / K-hell</strain>
        <tissue evidence="1">Mycelium</tissue>
    </source>
</reference>
<keyword evidence="2" id="KW-1185">Reference proteome</keyword>
<name>F7WCD6_SORMK</name>
<dbReference type="InParanoid" id="F7WCD6"/>
<evidence type="ECO:0000313" key="1">
    <source>
        <dbReference type="EMBL" id="CCC05597.1"/>
    </source>
</evidence>
<accession>F7WCD6</accession>
<dbReference type="VEuPathDB" id="FungiDB:SMAC_09530"/>
<organism evidence="1 2">
    <name type="scientific">Sordaria macrospora (strain ATCC MYA-333 / DSM 997 / K(L3346) / K-hell)</name>
    <dbReference type="NCBI Taxonomy" id="771870"/>
    <lineage>
        <taxon>Eukaryota</taxon>
        <taxon>Fungi</taxon>
        <taxon>Dikarya</taxon>
        <taxon>Ascomycota</taxon>
        <taxon>Pezizomycotina</taxon>
        <taxon>Sordariomycetes</taxon>
        <taxon>Sordariomycetidae</taxon>
        <taxon>Sordariales</taxon>
        <taxon>Sordariaceae</taxon>
        <taxon>Sordaria</taxon>
    </lineage>
</organism>
<dbReference type="AlphaFoldDB" id="F7WCD6"/>
<gene>
    <name evidence="1" type="ORF">SMAC_09530</name>
</gene>
<comment type="caution">
    <text evidence="1">The sequence shown here is derived from an EMBL/GenBank/DDBJ whole genome shotgun (WGS) entry which is preliminary data.</text>
</comment>
<dbReference type="EMBL" id="CABT02000123">
    <property type="protein sequence ID" value="CCC05597.1"/>
    <property type="molecule type" value="Genomic_DNA"/>
</dbReference>
<evidence type="ECO:0000313" key="2">
    <source>
        <dbReference type="Proteomes" id="UP000001881"/>
    </source>
</evidence>
<proteinExistence type="predicted"/>
<sequence length="178" mass="18988">MDSVRVAVRRPQNVWCSLASTSSFSLTSPSSSLARRNVKDIRRLFKSHRPPQRHTLTTSFSLTATHCCPDCCAKHQQILSLVQTLAKKKNANFFLLRLAASPNSRRFCRLSLRSFFSGTSSPAATMVAAFAAAFTAAAAKLWGFIAQRALSLTTTTTTDAAAAAAPGSPAAPSPGRSA</sequence>
<dbReference type="HOGENOM" id="CLU_1511508_0_0_1"/>
<protein>
    <submittedName>
        <fullName evidence="1">WGS project CABT00000000 data, contig 2.123</fullName>
    </submittedName>
</protein>
<dbReference type="Proteomes" id="UP000001881">
    <property type="component" value="Unassembled WGS sequence"/>
</dbReference>